<dbReference type="SUPFAM" id="SSF56655">
    <property type="entry name" value="Carbohydrate phosphatase"/>
    <property type="match status" value="1"/>
</dbReference>
<evidence type="ECO:0000256" key="2">
    <source>
        <dbReference type="ARBA" id="ARBA00022801"/>
    </source>
</evidence>
<reference evidence="5" key="1">
    <citation type="submission" date="2018-05" db="EMBL/GenBank/DDBJ databases">
        <authorList>
            <person name="Lanie J.A."/>
            <person name="Ng W.-L."/>
            <person name="Kazmierczak K.M."/>
            <person name="Andrzejewski T.M."/>
            <person name="Davidsen T.M."/>
            <person name="Wayne K.J."/>
            <person name="Tettelin H."/>
            <person name="Glass J.I."/>
            <person name="Rusch D."/>
            <person name="Podicherti R."/>
            <person name="Tsui H.-C.T."/>
            <person name="Winkler M.E."/>
        </authorList>
    </citation>
    <scope>NUCLEOTIDE SEQUENCE</scope>
</reference>
<dbReference type="Gene3D" id="3.30.540.10">
    <property type="entry name" value="Fructose-1,6-Bisphosphatase, subunit A, domain 1"/>
    <property type="match status" value="1"/>
</dbReference>
<dbReference type="GO" id="GO:0046872">
    <property type="term" value="F:metal ion binding"/>
    <property type="evidence" value="ECO:0007669"/>
    <property type="project" value="UniProtKB-KW"/>
</dbReference>
<gene>
    <name evidence="5" type="ORF">METZ01_LOCUS432886</name>
</gene>
<evidence type="ECO:0000256" key="1">
    <source>
        <dbReference type="ARBA" id="ARBA00022723"/>
    </source>
</evidence>
<evidence type="ECO:0000256" key="4">
    <source>
        <dbReference type="ARBA" id="ARBA00023277"/>
    </source>
</evidence>
<sequence length="242" mass="26292">MTIDKKYIDSFINVASNAALSSYFLVGKKDKIAADQAAVDSMRTELNKIDMCGEIVIGEGELDEAPMLYIGEKLGTMKGPNLDIAVDPLEGTNFAANNLPGALSVIAVSEKSNLFNAPETYMNKIAVGKVEKGVVDLDFELKKNISNLADYKNKDVSSLTACLLDRPRHKKIIDELKELKVKLKLIRDGDISGALLVTNTVHNIDIFLGIGGGPEGVLAASALDAYDCFFQGRFLFENENDI</sequence>
<dbReference type="EMBL" id="UINC01174086">
    <property type="protein sequence ID" value="SVD80032.1"/>
    <property type="molecule type" value="Genomic_DNA"/>
</dbReference>
<dbReference type="GO" id="GO:0030388">
    <property type="term" value="P:fructose 1,6-bisphosphate metabolic process"/>
    <property type="evidence" value="ECO:0007669"/>
    <property type="project" value="TreeGrafter"/>
</dbReference>
<organism evidence="5">
    <name type="scientific">marine metagenome</name>
    <dbReference type="NCBI Taxonomy" id="408172"/>
    <lineage>
        <taxon>unclassified sequences</taxon>
        <taxon>metagenomes</taxon>
        <taxon>ecological metagenomes</taxon>
    </lineage>
</organism>
<dbReference type="Pfam" id="PF03320">
    <property type="entry name" value="FBPase_glpX"/>
    <property type="match status" value="1"/>
</dbReference>
<dbReference type="GO" id="GO:0005829">
    <property type="term" value="C:cytosol"/>
    <property type="evidence" value="ECO:0007669"/>
    <property type="project" value="TreeGrafter"/>
</dbReference>
<accession>A0A382Y9M9</accession>
<dbReference type="InterPro" id="IPR004464">
    <property type="entry name" value="FBPase_class-2/SBPase"/>
</dbReference>
<dbReference type="PANTHER" id="PTHR30447:SF0">
    <property type="entry name" value="FRUCTOSE-1,6-BISPHOSPHATASE 1 CLASS 2-RELATED"/>
    <property type="match status" value="1"/>
</dbReference>
<dbReference type="NCBIfam" id="TIGR00330">
    <property type="entry name" value="glpX"/>
    <property type="match status" value="1"/>
</dbReference>
<dbReference type="GO" id="GO:0042132">
    <property type="term" value="F:fructose 1,6-bisphosphate 1-phosphatase activity"/>
    <property type="evidence" value="ECO:0007669"/>
    <property type="project" value="InterPro"/>
</dbReference>
<name>A0A382Y9M9_9ZZZZ</name>
<keyword evidence="2" id="KW-0378">Hydrolase</keyword>
<proteinExistence type="predicted"/>
<dbReference type="PANTHER" id="PTHR30447">
    <property type="entry name" value="FRUCTOSE-1,6-BISPHOSPHATASE CLASS 2"/>
    <property type="match status" value="1"/>
</dbReference>
<dbReference type="GO" id="GO:0006071">
    <property type="term" value="P:glycerol metabolic process"/>
    <property type="evidence" value="ECO:0007669"/>
    <property type="project" value="InterPro"/>
</dbReference>
<dbReference type="GO" id="GO:0006094">
    <property type="term" value="P:gluconeogenesis"/>
    <property type="evidence" value="ECO:0007669"/>
    <property type="project" value="InterPro"/>
</dbReference>
<dbReference type="AlphaFoldDB" id="A0A382Y9M9"/>
<keyword evidence="1" id="KW-0479">Metal-binding</keyword>
<evidence type="ECO:0000313" key="5">
    <source>
        <dbReference type="EMBL" id="SVD80032.1"/>
    </source>
</evidence>
<keyword evidence="4" id="KW-0119">Carbohydrate metabolism</keyword>
<feature type="non-terminal residue" evidence="5">
    <location>
        <position position="242"/>
    </location>
</feature>
<evidence type="ECO:0000256" key="3">
    <source>
        <dbReference type="ARBA" id="ARBA00023211"/>
    </source>
</evidence>
<protein>
    <recommendedName>
        <fullName evidence="6">Fructose-bisphosphatase</fullName>
    </recommendedName>
</protein>
<evidence type="ECO:0008006" key="6">
    <source>
        <dbReference type="Google" id="ProtNLM"/>
    </source>
</evidence>
<keyword evidence="3" id="KW-0464">Manganese</keyword>